<sequence length="129" mass="14174">MQPTQIFRHPIPPQLSIDSVHALTYQADWRRNSYGALDGHLFLFLTPGCVCVRFVLEDPLSSLICRVSGGCDRFLYGVRFLFLVGFIIRGMLSPNSSMIGINTGSVMVGIDSSSVVAEIVFSIVVVTFS</sequence>
<keyword evidence="1" id="KW-0812">Transmembrane</keyword>
<feature type="transmembrane region" description="Helical" evidence="1">
    <location>
        <begin position="76"/>
        <end position="92"/>
    </location>
</feature>
<dbReference type="Proteomes" id="UP000197138">
    <property type="component" value="Unassembled WGS sequence"/>
</dbReference>
<keyword evidence="1" id="KW-1133">Transmembrane helix</keyword>
<evidence type="ECO:0000313" key="2">
    <source>
        <dbReference type="EMBL" id="OWM90162.1"/>
    </source>
</evidence>
<reference evidence="3" key="1">
    <citation type="journal article" date="2017" name="Plant J.">
        <title>The pomegranate (Punica granatum L.) genome and the genomics of punicalagin biosynthesis.</title>
        <authorList>
            <person name="Qin G."/>
            <person name="Xu C."/>
            <person name="Ming R."/>
            <person name="Tang H."/>
            <person name="Guyot R."/>
            <person name="Kramer E.M."/>
            <person name="Hu Y."/>
            <person name="Yi X."/>
            <person name="Qi Y."/>
            <person name="Xu X."/>
            <person name="Gao Z."/>
            <person name="Pan H."/>
            <person name="Jian J."/>
            <person name="Tian Y."/>
            <person name="Yue Z."/>
            <person name="Xu Y."/>
        </authorList>
    </citation>
    <scope>NUCLEOTIDE SEQUENCE [LARGE SCALE GENOMIC DNA]</scope>
    <source>
        <strain evidence="3">cv. Dabenzi</strain>
    </source>
</reference>
<proteinExistence type="predicted"/>
<organism evidence="2 3">
    <name type="scientific">Punica granatum</name>
    <name type="common">Pomegranate</name>
    <dbReference type="NCBI Taxonomy" id="22663"/>
    <lineage>
        <taxon>Eukaryota</taxon>
        <taxon>Viridiplantae</taxon>
        <taxon>Streptophyta</taxon>
        <taxon>Embryophyta</taxon>
        <taxon>Tracheophyta</taxon>
        <taxon>Spermatophyta</taxon>
        <taxon>Magnoliopsida</taxon>
        <taxon>eudicotyledons</taxon>
        <taxon>Gunneridae</taxon>
        <taxon>Pentapetalae</taxon>
        <taxon>rosids</taxon>
        <taxon>malvids</taxon>
        <taxon>Myrtales</taxon>
        <taxon>Lythraceae</taxon>
        <taxon>Punica</taxon>
    </lineage>
</organism>
<dbReference type="EMBL" id="MTKT01000553">
    <property type="protein sequence ID" value="OWM90162.1"/>
    <property type="molecule type" value="Genomic_DNA"/>
</dbReference>
<evidence type="ECO:0000256" key="1">
    <source>
        <dbReference type="SAM" id="Phobius"/>
    </source>
</evidence>
<dbReference type="AlphaFoldDB" id="A0A218Y0T8"/>
<keyword evidence="1" id="KW-0472">Membrane</keyword>
<evidence type="ECO:0000313" key="3">
    <source>
        <dbReference type="Proteomes" id="UP000197138"/>
    </source>
</evidence>
<feature type="transmembrane region" description="Helical" evidence="1">
    <location>
        <begin position="104"/>
        <end position="128"/>
    </location>
</feature>
<protein>
    <submittedName>
        <fullName evidence="2">Uncharacterized protein</fullName>
    </submittedName>
</protein>
<name>A0A218Y0T8_PUNGR</name>
<accession>A0A218Y0T8</accession>
<gene>
    <name evidence="2" type="ORF">CDL15_Pgr006483</name>
</gene>
<comment type="caution">
    <text evidence="2">The sequence shown here is derived from an EMBL/GenBank/DDBJ whole genome shotgun (WGS) entry which is preliminary data.</text>
</comment>